<dbReference type="AlphaFoldDB" id="A0A558GXM3"/>
<evidence type="ECO:0000313" key="2">
    <source>
        <dbReference type="Proteomes" id="UP000316500"/>
    </source>
</evidence>
<accession>A0A558GXM3</accession>
<gene>
    <name evidence="1" type="ORF">FQP90_13680</name>
</gene>
<dbReference type="EMBL" id="VNFK01000010">
    <property type="protein sequence ID" value="TVU61586.1"/>
    <property type="molecule type" value="Genomic_DNA"/>
</dbReference>
<evidence type="ECO:0000313" key="1">
    <source>
        <dbReference type="EMBL" id="TVU61586.1"/>
    </source>
</evidence>
<dbReference type="RefSeq" id="WP_144651381.1">
    <property type="nucleotide sequence ID" value="NZ_VNFK01000010.1"/>
</dbReference>
<protein>
    <submittedName>
        <fullName evidence="1">Uncharacterized protein</fullName>
    </submittedName>
</protein>
<organism evidence="1 2">
    <name type="scientific">Paenarthrobacter nitroguajacolicus</name>
    <name type="common">Arthrobacter nitroguajacolicus</name>
    <dbReference type="NCBI Taxonomy" id="211146"/>
    <lineage>
        <taxon>Bacteria</taxon>
        <taxon>Bacillati</taxon>
        <taxon>Actinomycetota</taxon>
        <taxon>Actinomycetes</taxon>
        <taxon>Micrococcales</taxon>
        <taxon>Micrococcaceae</taxon>
        <taxon>Paenarthrobacter</taxon>
    </lineage>
</organism>
<dbReference type="OrthoDB" id="4941772at2"/>
<proteinExistence type="predicted"/>
<reference evidence="1 2" key="1">
    <citation type="submission" date="2019-07" db="EMBL/GenBank/DDBJ databases">
        <title>Diversity of Bacteria from Kongsfjorden, Arctic.</title>
        <authorList>
            <person name="Yu Y."/>
        </authorList>
    </citation>
    <scope>NUCLEOTIDE SEQUENCE [LARGE SCALE GENOMIC DNA]</scope>
    <source>
        <strain evidence="1 2">SM1928</strain>
    </source>
</reference>
<dbReference type="Proteomes" id="UP000316500">
    <property type="component" value="Unassembled WGS sequence"/>
</dbReference>
<name>A0A558GXM3_PAENT</name>
<comment type="caution">
    <text evidence="1">The sequence shown here is derived from an EMBL/GenBank/DDBJ whole genome shotgun (WGS) entry which is preliminary data.</text>
</comment>
<sequence>MHASQVITGGSHSTGSPGTECGNCEAPLHDGFTLCHQCTTPLEEDLRAVAGVWEDIMVSGSRLDVGAPSVGGSGGHAGSREPANLDALDKAQTLRVILGGWKSQLPTVGPFGEPPVIAKWLLTQIPFIRKMEWAATLKEELREALNDCRYATDRSAERVSLGECWNEIGGLPCGGTMMSIVGGKIAKCRLCGATDGSRERQRWLISEAWHVQAFLPDIARWLTTSGHARIDIKKARNWVNAGKLEPDACDVDTRRELYTPAAVIAAYRETPTGRREQLANAA</sequence>